<dbReference type="STRING" id="44316.ENSEGOP00005016833"/>
<organism evidence="3 4">
    <name type="scientific">Chloebia gouldiae</name>
    <name type="common">Gouldian finch</name>
    <name type="synonym">Erythrura gouldiae</name>
    <dbReference type="NCBI Taxonomy" id="44316"/>
    <lineage>
        <taxon>Eukaryota</taxon>
        <taxon>Metazoa</taxon>
        <taxon>Chordata</taxon>
        <taxon>Craniata</taxon>
        <taxon>Vertebrata</taxon>
        <taxon>Euteleostomi</taxon>
        <taxon>Archelosauria</taxon>
        <taxon>Archosauria</taxon>
        <taxon>Dinosauria</taxon>
        <taxon>Saurischia</taxon>
        <taxon>Theropoda</taxon>
        <taxon>Coelurosauria</taxon>
        <taxon>Aves</taxon>
        <taxon>Neognathae</taxon>
        <taxon>Neoaves</taxon>
        <taxon>Telluraves</taxon>
        <taxon>Australaves</taxon>
        <taxon>Passeriformes</taxon>
        <taxon>Passeroidea</taxon>
        <taxon>Passeridae</taxon>
        <taxon>Chloebia</taxon>
    </lineage>
</organism>
<reference evidence="3 4" key="1">
    <citation type="journal article" date="2018" name="Proc. R. Soc. B">
        <title>A non-coding region near Follistatin controls head colour polymorphism in the Gouldian finch.</title>
        <authorList>
            <person name="Toomey M.B."/>
            <person name="Marques C.I."/>
            <person name="Andrade P."/>
            <person name="Araujo P.M."/>
            <person name="Sabatino S."/>
            <person name="Gazda M.A."/>
            <person name="Afonso S."/>
            <person name="Lopes R.J."/>
            <person name="Corbo J.C."/>
            <person name="Carneiro M."/>
        </authorList>
    </citation>
    <scope>NUCLEOTIDE SEQUENCE [LARGE SCALE GENOMIC DNA]</scope>
    <source>
        <strain evidence="3">Red01</strain>
        <tissue evidence="3">Muscle</tissue>
    </source>
</reference>
<evidence type="ECO:0000313" key="4">
    <source>
        <dbReference type="Proteomes" id="UP000276834"/>
    </source>
</evidence>
<name>A0A3L8SQV5_CHLGU</name>
<dbReference type="GO" id="GO:0016020">
    <property type="term" value="C:membrane"/>
    <property type="evidence" value="ECO:0007669"/>
    <property type="project" value="TreeGrafter"/>
</dbReference>
<sequence length="417" mass="47958">MKPADPQAFGTGITQQITEVRNAFHKDYLTIHKYGNAARNDLWNTLSKALKRVGKSVNIQEVMDQWTLQMGYPVITISGNETADNIIVISQERFVYDSDTKPKDPARGDNSYLWQIPLTIAVGNTSHISSEAIIWVSNKSEHHRIPALEEASWLLGNINQTGYFRVNYDIRNWRLLINQLTRNHEVISVSNRAGLIDDAFNLARELRREVIMLACSFGNKHCHQQAATLISDWISSNRNRIPLNVRDIVYCTGVSLMDEDVWEFIWMKFHSTTAVSEKKILLEALTCSDDRNLLNRLLNLSLNSEVVLDQDAIDVIIHVARNPHGRDLAWKFFREKWKILNARYGEALFMNSKLVSGVTEFLNTEGELRELKNFIKSYEGGAAVSFSRAVETVEANVRWQRLYKEELFQWLRKSLTQ</sequence>
<dbReference type="Pfam" id="PF11838">
    <property type="entry name" value="ERAP1_C"/>
    <property type="match status" value="1"/>
</dbReference>
<dbReference type="GO" id="GO:0042277">
    <property type="term" value="F:peptide binding"/>
    <property type="evidence" value="ECO:0007669"/>
    <property type="project" value="TreeGrafter"/>
</dbReference>
<dbReference type="OrthoDB" id="6750768at2759"/>
<protein>
    <recommendedName>
        <fullName evidence="2">ERAP1-like C-terminal domain-containing protein</fullName>
    </recommendedName>
</protein>
<dbReference type="GO" id="GO:0070006">
    <property type="term" value="F:metalloaminopeptidase activity"/>
    <property type="evidence" value="ECO:0007669"/>
    <property type="project" value="TreeGrafter"/>
</dbReference>
<keyword evidence="4" id="KW-1185">Reference proteome</keyword>
<dbReference type="GO" id="GO:0005615">
    <property type="term" value="C:extracellular space"/>
    <property type="evidence" value="ECO:0007669"/>
    <property type="project" value="TreeGrafter"/>
</dbReference>
<dbReference type="InterPro" id="IPR024571">
    <property type="entry name" value="ERAP1-like_C_dom"/>
</dbReference>
<accession>A0A3L8SQV5</accession>
<dbReference type="FunFam" id="2.60.40.1910:FF:000006">
    <property type="entry name" value="Aminopeptidase"/>
    <property type="match status" value="1"/>
</dbReference>
<dbReference type="InterPro" id="IPR027268">
    <property type="entry name" value="Peptidase_M4/M1_CTD_sf"/>
</dbReference>
<dbReference type="PANTHER" id="PTHR11533:SF294">
    <property type="entry name" value="THYROTROPIN-RELEASING HORMONE-DEGRADING ECTOENZYME"/>
    <property type="match status" value="1"/>
</dbReference>
<evidence type="ECO:0000259" key="2">
    <source>
        <dbReference type="Pfam" id="PF11838"/>
    </source>
</evidence>
<dbReference type="EMBL" id="QUSF01000009">
    <property type="protein sequence ID" value="RLW06357.1"/>
    <property type="molecule type" value="Genomic_DNA"/>
</dbReference>
<dbReference type="GO" id="GO:0006508">
    <property type="term" value="P:proteolysis"/>
    <property type="evidence" value="ECO:0007669"/>
    <property type="project" value="TreeGrafter"/>
</dbReference>
<feature type="domain" description="ERAP1-like C-terminal" evidence="2">
    <location>
        <begin position="204"/>
        <end position="394"/>
    </location>
</feature>
<comment type="caution">
    <text evidence="3">The sequence shown here is derived from an EMBL/GenBank/DDBJ whole genome shotgun (WGS) entry which is preliminary data.</text>
</comment>
<comment type="similarity">
    <text evidence="1">Belongs to the peptidase M1 family.</text>
</comment>
<dbReference type="AlphaFoldDB" id="A0A3L8SQV5"/>
<dbReference type="InterPro" id="IPR050344">
    <property type="entry name" value="Peptidase_M1_aminopeptidases"/>
</dbReference>
<dbReference type="SUPFAM" id="SSF55486">
    <property type="entry name" value="Metalloproteases ('zincins'), catalytic domain"/>
    <property type="match status" value="1"/>
</dbReference>
<dbReference type="Gene3D" id="1.25.50.20">
    <property type="match status" value="2"/>
</dbReference>
<dbReference type="Gene3D" id="1.10.390.10">
    <property type="entry name" value="Neutral Protease Domain 2"/>
    <property type="match status" value="1"/>
</dbReference>
<dbReference type="FunFam" id="1.25.50.20:FF:000005">
    <property type="entry name" value="Aminopeptidase N-like protein"/>
    <property type="match status" value="1"/>
</dbReference>
<dbReference type="GO" id="GO:0005737">
    <property type="term" value="C:cytoplasm"/>
    <property type="evidence" value="ECO:0007669"/>
    <property type="project" value="TreeGrafter"/>
</dbReference>
<evidence type="ECO:0000313" key="3">
    <source>
        <dbReference type="EMBL" id="RLW06357.1"/>
    </source>
</evidence>
<dbReference type="GO" id="GO:0008270">
    <property type="term" value="F:zinc ion binding"/>
    <property type="evidence" value="ECO:0007669"/>
    <property type="project" value="TreeGrafter"/>
</dbReference>
<dbReference type="PANTHER" id="PTHR11533">
    <property type="entry name" value="PROTEASE M1 ZINC METALLOPROTEASE"/>
    <property type="match status" value="1"/>
</dbReference>
<dbReference type="Gene3D" id="2.60.40.1910">
    <property type="match status" value="1"/>
</dbReference>
<evidence type="ECO:0000256" key="1">
    <source>
        <dbReference type="ARBA" id="ARBA00010136"/>
    </source>
</evidence>
<dbReference type="Proteomes" id="UP000276834">
    <property type="component" value="Unassembled WGS sequence"/>
</dbReference>
<gene>
    <name evidence="3" type="ORF">DV515_00004519</name>
</gene>
<dbReference type="GO" id="GO:0043171">
    <property type="term" value="P:peptide catabolic process"/>
    <property type="evidence" value="ECO:0007669"/>
    <property type="project" value="TreeGrafter"/>
</dbReference>
<proteinExistence type="inferred from homology"/>